<name>A0A517P4U4_9PLAN</name>
<proteinExistence type="predicted"/>
<dbReference type="KEGG" id="acaf:CA12_04390"/>
<dbReference type="InterPro" id="IPR009078">
    <property type="entry name" value="Ferritin-like_SF"/>
</dbReference>
<dbReference type="GO" id="GO:0004322">
    <property type="term" value="F:ferroxidase activity"/>
    <property type="evidence" value="ECO:0007669"/>
    <property type="project" value="TreeGrafter"/>
</dbReference>
<dbReference type="OrthoDB" id="5508922at2"/>
<dbReference type="SUPFAM" id="SSF47240">
    <property type="entry name" value="Ferritin-like"/>
    <property type="match status" value="1"/>
</dbReference>
<dbReference type="Gene3D" id="1.20.1260.10">
    <property type="match status" value="1"/>
</dbReference>
<dbReference type="InterPro" id="IPR008331">
    <property type="entry name" value="Ferritin_DPS_dom"/>
</dbReference>
<sequence length="165" mass="18204">MNAASSHTLTESQPIIDQLNEILKHEWTGVQQYSQAAFIVEGLMRELYAPKFQEDADESFGHAKLVGEKIAALGGVPTVLRNEVKQSRDVQELVENALAFESKAVEMYSAAIELAEEHADRSLVIFLEDILAQEQEGVDEYSKLLRQTPAKQGEVETATSRSAAA</sequence>
<dbReference type="InterPro" id="IPR012347">
    <property type="entry name" value="Ferritin-like"/>
</dbReference>
<protein>
    <submittedName>
        <fullName evidence="4">Bacterioferritin</fullName>
    </submittedName>
</protein>
<feature type="domain" description="Ferritin-like diiron" evidence="3">
    <location>
        <begin position="9"/>
        <end position="152"/>
    </location>
</feature>
<dbReference type="Proteomes" id="UP000318741">
    <property type="component" value="Chromosome"/>
</dbReference>
<dbReference type="PANTHER" id="PTHR30295:SF0">
    <property type="entry name" value="BACTERIOFERRITIN"/>
    <property type="match status" value="1"/>
</dbReference>
<dbReference type="PROSITE" id="PS50905">
    <property type="entry name" value="FERRITIN_LIKE"/>
    <property type="match status" value="1"/>
</dbReference>
<gene>
    <name evidence="4" type="ORF">CA12_04390</name>
</gene>
<dbReference type="RefSeq" id="WP_145357137.1">
    <property type="nucleotide sequence ID" value="NZ_CP036265.1"/>
</dbReference>
<dbReference type="GO" id="GO:0008199">
    <property type="term" value="F:ferric iron binding"/>
    <property type="evidence" value="ECO:0007669"/>
    <property type="project" value="InterPro"/>
</dbReference>
<evidence type="ECO:0000313" key="4">
    <source>
        <dbReference type="EMBL" id="QDT14366.1"/>
    </source>
</evidence>
<dbReference type="GO" id="GO:0020037">
    <property type="term" value="F:heme binding"/>
    <property type="evidence" value="ECO:0007669"/>
    <property type="project" value="TreeGrafter"/>
</dbReference>
<dbReference type="AlphaFoldDB" id="A0A517P4U4"/>
<evidence type="ECO:0000256" key="1">
    <source>
        <dbReference type="ARBA" id="ARBA00022434"/>
    </source>
</evidence>
<accession>A0A517P4U4</accession>
<keyword evidence="2" id="KW-0408">Iron</keyword>
<dbReference type="GO" id="GO:0006879">
    <property type="term" value="P:intracellular iron ion homeostasis"/>
    <property type="evidence" value="ECO:0007669"/>
    <property type="project" value="UniProtKB-KW"/>
</dbReference>
<organism evidence="4 5">
    <name type="scientific">Alienimonas californiensis</name>
    <dbReference type="NCBI Taxonomy" id="2527989"/>
    <lineage>
        <taxon>Bacteria</taxon>
        <taxon>Pseudomonadati</taxon>
        <taxon>Planctomycetota</taxon>
        <taxon>Planctomycetia</taxon>
        <taxon>Planctomycetales</taxon>
        <taxon>Planctomycetaceae</taxon>
        <taxon>Alienimonas</taxon>
    </lineage>
</organism>
<dbReference type="PANTHER" id="PTHR30295">
    <property type="entry name" value="BACTERIOFERRITIN"/>
    <property type="match status" value="1"/>
</dbReference>
<dbReference type="InterPro" id="IPR009040">
    <property type="entry name" value="Ferritin-like_diiron"/>
</dbReference>
<dbReference type="GO" id="GO:0005829">
    <property type="term" value="C:cytosol"/>
    <property type="evidence" value="ECO:0007669"/>
    <property type="project" value="TreeGrafter"/>
</dbReference>
<evidence type="ECO:0000256" key="2">
    <source>
        <dbReference type="ARBA" id="ARBA00023004"/>
    </source>
</evidence>
<keyword evidence="1" id="KW-0409">Iron storage</keyword>
<dbReference type="EMBL" id="CP036265">
    <property type="protein sequence ID" value="QDT14366.1"/>
    <property type="molecule type" value="Genomic_DNA"/>
</dbReference>
<keyword evidence="5" id="KW-1185">Reference proteome</keyword>
<evidence type="ECO:0000313" key="5">
    <source>
        <dbReference type="Proteomes" id="UP000318741"/>
    </source>
</evidence>
<dbReference type="Pfam" id="PF00210">
    <property type="entry name" value="Ferritin"/>
    <property type="match status" value="1"/>
</dbReference>
<evidence type="ECO:0000259" key="3">
    <source>
        <dbReference type="PROSITE" id="PS50905"/>
    </source>
</evidence>
<reference evidence="4 5" key="1">
    <citation type="submission" date="2019-02" db="EMBL/GenBank/DDBJ databases">
        <title>Deep-cultivation of Planctomycetes and their phenomic and genomic characterization uncovers novel biology.</title>
        <authorList>
            <person name="Wiegand S."/>
            <person name="Jogler M."/>
            <person name="Boedeker C."/>
            <person name="Pinto D."/>
            <person name="Vollmers J."/>
            <person name="Rivas-Marin E."/>
            <person name="Kohn T."/>
            <person name="Peeters S.H."/>
            <person name="Heuer A."/>
            <person name="Rast P."/>
            <person name="Oberbeckmann S."/>
            <person name="Bunk B."/>
            <person name="Jeske O."/>
            <person name="Meyerdierks A."/>
            <person name="Storesund J.E."/>
            <person name="Kallscheuer N."/>
            <person name="Luecker S."/>
            <person name="Lage O.M."/>
            <person name="Pohl T."/>
            <person name="Merkel B.J."/>
            <person name="Hornburger P."/>
            <person name="Mueller R.-W."/>
            <person name="Bruemmer F."/>
            <person name="Labrenz M."/>
            <person name="Spormann A.M."/>
            <person name="Op den Camp H."/>
            <person name="Overmann J."/>
            <person name="Amann R."/>
            <person name="Jetten M.S.M."/>
            <person name="Mascher T."/>
            <person name="Medema M.H."/>
            <person name="Devos D.P."/>
            <person name="Kaster A.-K."/>
            <person name="Ovreas L."/>
            <person name="Rohde M."/>
            <person name="Galperin M.Y."/>
            <person name="Jogler C."/>
        </authorList>
    </citation>
    <scope>NUCLEOTIDE SEQUENCE [LARGE SCALE GENOMIC DNA]</scope>
    <source>
        <strain evidence="4 5">CA12</strain>
    </source>
</reference>